<protein>
    <submittedName>
        <fullName evidence="2">Uncharacterized protein</fullName>
    </submittedName>
</protein>
<evidence type="ECO:0000313" key="3">
    <source>
        <dbReference type="Proteomes" id="UP000013165"/>
    </source>
</evidence>
<evidence type="ECO:0000256" key="1">
    <source>
        <dbReference type="SAM" id="MobiDB-lite"/>
    </source>
</evidence>
<reference evidence="2 3" key="1">
    <citation type="journal article" date="2013" name="Genome Announc.">
        <title>Genome Sequence of the Polycyclic Aromatic Hydrocarbon-Degrading Bacterium Strain Marinobacter nanhaiticus D15-8WT.</title>
        <authorList>
            <person name="Cui Z."/>
            <person name="Gao W."/>
            <person name="Li Q."/>
            <person name="Xu G."/>
            <person name="Zheng L."/>
        </authorList>
    </citation>
    <scope>NUCLEOTIDE SEQUENCE [LARGE SCALE GENOMIC DNA]</scope>
    <source>
        <strain evidence="2 3">D15-8W</strain>
    </source>
</reference>
<dbReference type="Proteomes" id="UP000013165">
    <property type="component" value="Unassembled WGS sequence"/>
</dbReference>
<organism evidence="2 3">
    <name type="scientific">Marinobacter nanhaiticus D15-8W</name>
    <dbReference type="NCBI Taxonomy" id="626887"/>
    <lineage>
        <taxon>Bacteria</taxon>
        <taxon>Pseudomonadati</taxon>
        <taxon>Pseudomonadota</taxon>
        <taxon>Gammaproteobacteria</taxon>
        <taxon>Pseudomonadales</taxon>
        <taxon>Marinobacteraceae</taxon>
        <taxon>Marinobacter</taxon>
    </lineage>
</organism>
<dbReference type="HOGENOM" id="CLU_1956977_0_0_6"/>
<comment type="caution">
    <text evidence="2">The sequence shown here is derived from an EMBL/GenBank/DDBJ whole genome shotgun (WGS) entry which is preliminary data.</text>
</comment>
<dbReference type="STRING" id="626887.J057_01004"/>
<keyword evidence="3" id="KW-1185">Reference proteome</keyword>
<gene>
    <name evidence="2" type="ORF">J057_01004</name>
</gene>
<dbReference type="AlphaFoldDB" id="N6W9K8"/>
<dbReference type="PATRIC" id="fig|626887.3.peg.181"/>
<dbReference type="OrthoDB" id="6183059at2"/>
<dbReference type="RefSeq" id="WP_004582747.1">
    <property type="nucleotide sequence ID" value="NZ_AP028878.1"/>
</dbReference>
<name>N6W9K8_9GAMM</name>
<evidence type="ECO:0000313" key="2">
    <source>
        <dbReference type="EMBL" id="ENO16974.1"/>
    </source>
</evidence>
<proteinExistence type="predicted"/>
<accession>N6W9K8</accession>
<feature type="region of interest" description="Disordered" evidence="1">
    <location>
        <begin position="1"/>
        <end position="22"/>
    </location>
</feature>
<sequence length="117" mass="13674">MLRALWRRTTGQGDVEPADSGNRELSLTEHLTHTGRYHLERLQTLVELRYEQTFPDRSDASIRQLIHYASRIQDQDIQRELLLLYLNCPPAVQAHLRSGDIIDADHYIRTQRSPPEE</sequence>
<dbReference type="EMBL" id="APLQ01000007">
    <property type="protein sequence ID" value="ENO16974.1"/>
    <property type="molecule type" value="Genomic_DNA"/>
</dbReference>